<evidence type="ECO:0000313" key="2">
    <source>
        <dbReference type="EMBL" id="EAI8858530.1"/>
    </source>
</evidence>
<evidence type="ECO:0000313" key="3">
    <source>
        <dbReference type="EMBL" id="EAK0452828.1"/>
    </source>
</evidence>
<evidence type="ECO:0000313" key="4">
    <source>
        <dbReference type="EMBL" id="EAK0468438.1"/>
    </source>
</evidence>
<dbReference type="GeneID" id="61064130"/>
<evidence type="ECO:0000313" key="5">
    <source>
        <dbReference type="Proteomes" id="UP000535509"/>
    </source>
</evidence>
<name>A0A5L8QS72_CAMFE</name>
<reference evidence="3 6" key="1">
    <citation type="submission" date="2018-05" db="EMBL/GenBank/DDBJ databases">
        <authorList>
            <consortium name="PulseNet: The National Subtyping Network for Foodborne Disease Surveillance"/>
            <person name="Tarr C.L."/>
            <person name="Trees E."/>
            <person name="Katz L.S."/>
            <person name="Carleton-Romer H.A."/>
            <person name="Stroika S."/>
            <person name="Kucerova Z."/>
            <person name="Roache K.F."/>
            <person name="Sabol A.L."/>
            <person name="Besser J."/>
            <person name="Gerner-Smidt P."/>
        </authorList>
    </citation>
    <scope>NUCLEOTIDE SEQUENCE</scope>
    <source>
        <strain evidence="3">2014D-0197</strain>
        <strain evidence="1 6">2016D-0221</strain>
        <strain evidence="4">D4313</strain>
        <strain evidence="2 5">PNUSAC001503</strain>
    </source>
</reference>
<dbReference type="EMBL" id="AABQDW010000002">
    <property type="protein sequence ID" value="EAI5407425.1"/>
    <property type="molecule type" value="Genomic_DNA"/>
</dbReference>
<proteinExistence type="predicted"/>
<dbReference type="RefSeq" id="WP_002848384.1">
    <property type="nucleotide sequence ID" value="NZ_AABUZP020000024.1"/>
</dbReference>
<dbReference type="EMBL" id="AABTCC010000003">
    <property type="protein sequence ID" value="EAI8858530.1"/>
    <property type="molecule type" value="Genomic_DNA"/>
</dbReference>
<comment type="caution">
    <text evidence="3">The sequence shown here is derived from an EMBL/GenBank/DDBJ whole genome shotgun (WGS) entry which is preliminary data.</text>
</comment>
<dbReference type="EMBL" id="AACCXK010000005">
    <property type="protein sequence ID" value="EAK0452828.1"/>
    <property type="molecule type" value="Genomic_DNA"/>
</dbReference>
<protein>
    <submittedName>
        <fullName evidence="3">Uncharacterized protein</fullName>
    </submittedName>
</protein>
<evidence type="ECO:0000313" key="6">
    <source>
        <dbReference type="Proteomes" id="UP000557842"/>
    </source>
</evidence>
<evidence type="ECO:0000313" key="1">
    <source>
        <dbReference type="EMBL" id="EAI5407425.1"/>
    </source>
</evidence>
<dbReference type="AlphaFoldDB" id="A0A5L8QS72"/>
<keyword evidence="5" id="KW-1185">Reference proteome</keyword>
<dbReference type="Proteomes" id="UP000535509">
    <property type="component" value="Unassembled WGS sequence"/>
</dbReference>
<sequence length="86" mass="9672">MKKIVIFLVFCTAVFAENLKVNFISEDGLKLTINNRDYLALSLPCKGWKIGDELEILSGDKDARCLNAAYLNLRTRTSCELLCDAK</sequence>
<organism evidence="3">
    <name type="scientific">Campylobacter fetus</name>
    <dbReference type="NCBI Taxonomy" id="196"/>
    <lineage>
        <taxon>Bacteria</taxon>
        <taxon>Pseudomonadati</taxon>
        <taxon>Campylobacterota</taxon>
        <taxon>Epsilonproteobacteria</taxon>
        <taxon>Campylobacterales</taxon>
        <taxon>Campylobacteraceae</taxon>
        <taxon>Campylobacter</taxon>
    </lineage>
</organism>
<gene>
    <name evidence="3" type="ORF">AAH17_04055</name>
    <name evidence="4" type="ORF">AAH24_03515</name>
    <name evidence="1" type="ORF">BVH53_01710</name>
    <name evidence="2" type="ORF">CX802_01525</name>
</gene>
<accession>A0A5L8QS72</accession>
<dbReference type="EMBL" id="AACCXM010000002">
    <property type="protein sequence ID" value="EAK0468438.1"/>
    <property type="molecule type" value="Genomic_DNA"/>
</dbReference>
<dbReference type="Proteomes" id="UP000557842">
    <property type="component" value="Unassembled WGS sequence"/>
</dbReference>